<dbReference type="GO" id="GO:0000166">
    <property type="term" value="F:nucleotide binding"/>
    <property type="evidence" value="ECO:0007669"/>
    <property type="project" value="InterPro"/>
</dbReference>
<dbReference type="Gene3D" id="3.30.360.10">
    <property type="entry name" value="Dihydrodipicolinate Reductase, domain 2"/>
    <property type="match status" value="1"/>
</dbReference>
<geneLocation type="plasmid" evidence="4 5">
    <name>unnamed1</name>
</geneLocation>
<keyword evidence="5" id="KW-1185">Reference proteome</keyword>
<evidence type="ECO:0000313" key="5">
    <source>
        <dbReference type="Proteomes" id="UP000502248"/>
    </source>
</evidence>
<dbReference type="Pfam" id="PF01408">
    <property type="entry name" value="GFO_IDH_MocA"/>
    <property type="match status" value="1"/>
</dbReference>
<protein>
    <submittedName>
        <fullName evidence="3">Gfo/Idh/MocA family oxidoreductase</fullName>
    </submittedName>
</protein>
<sequence length="350" mass="38650">MDKIKVGIIGAGTIGHCHVAAYRKRADVDVVAVCDSNRDRAEQFARQYEISRVYDDYRTMLEEAAPDAVSVCVWNSLHASVSIDALNGGAHVLCEKPLAVSATQAVEMQLTAERFGRVLMPGFCTRYEEGVKLLKNAVDENRLGQLYYVKAVYLRRHGNPGGWFADNNRSGGGPVIDLGVHVLDLARFIAGGQAVSVYAVTHKMPDEQVASNAPHMSADSGQIHDVEDFASALIRMDNGVTIQFETSWNHHVESDVFQLEVFGRKGGATAYPKVRIATDDFGVACNIQPLHSNNEHNPNYDFDEEISHFIQVIKGAEQPIVTAEDGVECMRITDAIYESANEQREIRITR</sequence>
<dbReference type="EMBL" id="CP051681">
    <property type="protein sequence ID" value="QJD88498.1"/>
    <property type="molecule type" value="Genomic_DNA"/>
</dbReference>
<accession>A0A7Z2VHM9</accession>
<feature type="domain" description="Gfo/Idh/MocA-like oxidoreductase N-terminal" evidence="1">
    <location>
        <begin position="4"/>
        <end position="123"/>
    </location>
</feature>
<proteinExistence type="predicted"/>
<dbReference type="PANTHER" id="PTHR43249:SF1">
    <property type="entry name" value="D-GLUCOSIDE 3-DEHYDROGENASE"/>
    <property type="match status" value="1"/>
</dbReference>
<dbReference type="InterPro" id="IPR055170">
    <property type="entry name" value="GFO_IDH_MocA-like_dom"/>
</dbReference>
<keyword evidence="4" id="KW-0614">Plasmid</keyword>
<dbReference type="SUPFAM" id="SSF51735">
    <property type="entry name" value="NAD(P)-binding Rossmann-fold domains"/>
    <property type="match status" value="1"/>
</dbReference>
<dbReference type="KEGG" id="cheb:HH215_08850"/>
<dbReference type="PANTHER" id="PTHR43249">
    <property type="entry name" value="UDP-N-ACETYL-2-AMINO-2-DEOXY-D-GLUCURONATE OXIDASE"/>
    <property type="match status" value="1"/>
</dbReference>
<evidence type="ECO:0000259" key="2">
    <source>
        <dbReference type="Pfam" id="PF22725"/>
    </source>
</evidence>
<feature type="domain" description="GFO/IDH/MocA-like oxidoreductase" evidence="2">
    <location>
        <begin position="133"/>
        <end position="268"/>
    </location>
</feature>
<dbReference type="EMBL" id="CP051680">
    <property type="protein sequence ID" value="QJD83267.1"/>
    <property type="molecule type" value="Genomic_DNA"/>
</dbReference>
<dbReference type="RefSeq" id="WP_169279564.1">
    <property type="nucleotide sequence ID" value="NZ_CP051680.1"/>
</dbReference>
<name>A0A7Z2VHM9_9BACL</name>
<dbReference type="Proteomes" id="UP000502248">
    <property type="component" value="Chromosome"/>
</dbReference>
<dbReference type="Proteomes" id="UP000502248">
    <property type="component" value="Plasmid unnamed1"/>
</dbReference>
<dbReference type="SUPFAM" id="SSF55347">
    <property type="entry name" value="Glyceraldehyde-3-phosphate dehydrogenase-like, C-terminal domain"/>
    <property type="match status" value="1"/>
</dbReference>
<dbReference type="InterPro" id="IPR036291">
    <property type="entry name" value="NAD(P)-bd_dom_sf"/>
</dbReference>
<dbReference type="KEGG" id="cheb:HH215_35170"/>
<gene>
    <name evidence="3" type="ORF">HH215_08850</name>
    <name evidence="4" type="ORF">HH215_35170</name>
</gene>
<dbReference type="Pfam" id="PF22725">
    <property type="entry name" value="GFO_IDH_MocA_C3"/>
    <property type="match status" value="1"/>
</dbReference>
<dbReference type="InterPro" id="IPR000683">
    <property type="entry name" value="Gfo/Idh/MocA-like_OxRdtase_N"/>
</dbReference>
<dbReference type="Gene3D" id="3.40.50.720">
    <property type="entry name" value="NAD(P)-binding Rossmann-like Domain"/>
    <property type="match status" value="1"/>
</dbReference>
<evidence type="ECO:0000313" key="4">
    <source>
        <dbReference type="EMBL" id="QJD88498.1"/>
    </source>
</evidence>
<evidence type="ECO:0000259" key="1">
    <source>
        <dbReference type="Pfam" id="PF01408"/>
    </source>
</evidence>
<dbReference type="InterPro" id="IPR052515">
    <property type="entry name" value="Gfo/Idh/MocA_Oxidoreductase"/>
</dbReference>
<organism evidence="3 5">
    <name type="scientific">Cohnella herbarum</name>
    <dbReference type="NCBI Taxonomy" id="2728023"/>
    <lineage>
        <taxon>Bacteria</taxon>
        <taxon>Bacillati</taxon>
        <taxon>Bacillota</taxon>
        <taxon>Bacilli</taxon>
        <taxon>Bacillales</taxon>
        <taxon>Paenibacillaceae</taxon>
        <taxon>Cohnella</taxon>
    </lineage>
</organism>
<dbReference type="AlphaFoldDB" id="A0A7Z2VHM9"/>
<reference evidence="3 5" key="1">
    <citation type="submission" date="2020-04" db="EMBL/GenBank/DDBJ databases">
        <title>Genome sequencing of novel species.</title>
        <authorList>
            <person name="Heo J."/>
            <person name="Kim S.-J."/>
            <person name="Kim J.-S."/>
            <person name="Hong S.-B."/>
            <person name="Kwon S.-W."/>
        </authorList>
    </citation>
    <scope>NUCLEOTIDE SEQUENCE [LARGE SCALE GENOMIC DNA]</scope>
    <source>
        <strain evidence="3 5">MFER-1</strain>
        <plasmid evidence="4 5">unnamed1</plasmid>
    </source>
</reference>
<evidence type="ECO:0000313" key="3">
    <source>
        <dbReference type="EMBL" id="QJD83267.1"/>
    </source>
</evidence>